<protein>
    <submittedName>
        <fullName evidence="2">Uncharacterized protein</fullName>
    </submittedName>
</protein>
<evidence type="ECO:0000313" key="3">
    <source>
        <dbReference type="Proteomes" id="UP000028134"/>
    </source>
</evidence>
<gene>
    <name evidence="2" type="ORF">M097_2087</name>
</gene>
<name>A0A078R7A9_PHOVU</name>
<reference evidence="2 3" key="1">
    <citation type="submission" date="2014-04" db="EMBL/GenBank/DDBJ databases">
        <authorList>
            <person name="Sears C."/>
            <person name="Carroll K."/>
            <person name="Sack B.R."/>
            <person name="Qadri F."/>
            <person name="Myers L.L."/>
            <person name="Chung G.-T."/>
            <person name="Escheverria P."/>
            <person name="Fraser C.M."/>
            <person name="Sadzewicz L."/>
            <person name="Shefchek K.A."/>
            <person name="Tallon L."/>
            <person name="Das S.P."/>
            <person name="Daugherty S."/>
            <person name="Mongodin E.F."/>
        </authorList>
    </citation>
    <scope>NUCLEOTIDE SEQUENCE [LARGE SCALE GENOMIC DNA]</scope>
    <source>
        <strain evidence="3">3775 SL(B) 10 (iv)</strain>
    </source>
</reference>
<proteinExistence type="predicted"/>
<dbReference type="Proteomes" id="UP000028134">
    <property type="component" value="Unassembled WGS sequence"/>
</dbReference>
<sequence length="44" mass="5073">MKTDVLKILGKIIPTAIFVLLLPFSIIYMAISKVCSFIRKFFPR</sequence>
<evidence type="ECO:0000313" key="2">
    <source>
        <dbReference type="EMBL" id="KDS31439.1"/>
    </source>
</evidence>
<comment type="caution">
    <text evidence="2">The sequence shown here is derived from an EMBL/GenBank/DDBJ whole genome shotgun (WGS) entry which is preliminary data.</text>
</comment>
<feature type="transmembrane region" description="Helical" evidence="1">
    <location>
        <begin position="12"/>
        <end position="31"/>
    </location>
</feature>
<dbReference type="AlphaFoldDB" id="A0A078R7A9"/>
<dbReference type="PATRIC" id="fig|1339350.3.peg.2005"/>
<organism evidence="2 3">
    <name type="scientific">Phocaeicola vulgatus str. 3775 SL</name>
    <name type="common">B</name>
    <name type="synonym">iv</name>
    <dbReference type="NCBI Taxonomy" id="1339350"/>
    <lineage>
        <taxon>Bacteria</taxon>
        <taxon>Pseudomonadati</taxon>
        <taxon>Bacteroidota</taxon>
        <taxon>Bacteroidia</taxon>
        <taxon>Bacteroidales</taxon>
        <taxon>Bacteroidaceae</taxon>
        <taxon>Phocaeicola</taxon>
    </lineage>
</organism>
<keyword evidence="1" id="KW-0472">Membrane</keyword>
<evidence type="ECO:0000256" key="1">
    <source>
        <dbReference type="SAM" id="Phobius"/>
    </source>
</evidence>
<dbReference type="EMBL" id="JNHI01000009">
    <property type="protein sequence ID" value="KDS31439.1"/>
    <property type="molecule type" value="Genomic_DNA"/>
</dbReference>
<keyword evidence="1" id="KW-1133">Transmembrane helix</keyword>
<keyword evidence="1" id="KW-0812">Transmembrane</keyword>
<accession>A0A078R7A9</accession>